<organism evidence="1 2">
    <name type="scientific">Berkelbacteria bacterium GW2011_GWA2_38_9</name>
    <dbReference type="NCBI Taxonomy" id="1618334"/>
    <lineage>
        <taxon>Bacteria</taxon>
        <taxon>Candidatus Berkelbacteria</taxon>
    </lineage>
</organism>
<proteinExistence type="predicted"/>
<dbReference type="InterPro" id="IPR011989">
    <property type="entry name" value="ARM-like"/>
</dbReference>
<dbReference type="EMBL" id="LBVO01000004">
    <property type="protein sequence ID" value="KKQ90504.1"/>
    <property type="molecule type" value="Genomic_DNA"/>
</dbReference>
<evidence type="ECO:0008006" key="3">
    <source>
        <dbReference type="Google" id="ProtNLM"/>
    </source>
</evidence>
<name>A0A0G0NXA2_9BACT</name>
<dbReference type="AlphaFoldDB" id="A0A0G0NXA2"/>
<protein>
    <recommendedName>
        <fullName evidence="3">HEAT repeat domain-containing protein</fullName>
    </recommendedName>
</protein>
<reference evidence="1 2" key="1">
    <citation type="journal article" date="2015" name="Nature">
        <title>rRNA introns, odd ribosomes, and small enigmatic genomes across a large radiation of phyla.</title>
        <authorList>
            <person name="Brown C.T."/>
            <person name="Hug L.A."/>
            <person name="Thomas B.C."/>
            <person name="Sharon I."/>
            <person name="Castelle C.J."/>
            <person name="Singh A."/>
            <person name="Wilkins M.J."/>
            <person name="Williams K.H."/>
            <person name="Banfield J.F."/>
        </authorList>
    </citation>
    <scope>NUCLEOTIDE SEQUENCE [LARGE SCALE GENOMIC DNA]</scope>
</reference>
<dbReference type="Proteomes" id="UP000033934">
    <property type="component" value="Unassembled WGS sequence"/>
</dbReference>
<comment type="caution">
    <text evidence="1">The sequence shown here is derived from an EMBL/GenBank/DDBJ whole genome shotgun (WGS) entry which is preliminary data.</text>
</comment>
<dbReference type="InterPro" id="IPR016024">
    <property type="entry name" value="ARM-type_fold"/>
</dbReference>
<evidence type="ECO:0000313" key="2">
    <source>
        <dbReference type="Proteomes" id="UP000033934"/>
    </source>
</evidence>
<sequence length="209" mass="23934">MNLQQELTKKDWRPEELADLVTQDKKYIQEIIDGIFSSVATTKFRSAKIAILLSEKYPKKVYAYFDKLAELLENKNKILKWNGIMIIGNLAVVDSKEKVERVIGKLYNQLNTGTMITANNTIMALAKIAQAKPELRDEITKELIFVETYKYETAECSKIAAGFVLEAVDPLIDILKSKRSVIKFIKSQLHSTRRSTKQKAQELINKYSK</sequence>
<dbReference type="SUPFAM" id="SSF48371">
    <property type="entry name" value="ARM repeat"/>
    <property type="match status" value="1"/>
</dbReference>
<dbReference type="Gene3D" id="1.25.10.10">
    <property type="entry name" value="Leucine-rich Repeat Variant"/>
    <property type="match status" value="1"/>
</dbReference>
<evidence type="ECO:0000313" key="1">
    <source>
        <dbReference type="EMBL" id="KKQ90504.1"/>
    </source>
</evidence>
<accession>A0A0G0NXA2</accession>
<gene>
    <name evidence="1" type="ORF">UT11_C0004G0006</name>
</gene>